<name>A0ABT1FZ92_9CORY</name>
<feature type="transmembrane region" description="Helical" evidence="1">
    <location>
        <begin position="45"/>
        <end position="69"/>
    </location>
</feature>
<keyword evidence="3" id="KW-1185">Reference proteome</keyword>
<gene>
    <name evidence="2" type="ORF">M5J20_02615</name>
</gene>
<sequence length="167" mass="17255">METALEVLAPAGLLLAFPAVMLGALIATVGRRVEVPVPPVGRWSNAAYALLMVVVGAGVTLAGFAIPSLLRIDDWFFSVAIAVVLVVVLCATRKLPNHPVTGPLFGALAATVGVGIASVVDALTHFNDGAGLWAIGLFYAWIMCGLPLLLAASVIALVRRDAATMPE</sequence>
<feature type="transmembrane region" description="Helical" evidence="1">
    <location>
        <begin position="132"/>
        <end position="158"/>
    </location>
</feature>
<dbReference type="Proteomes" id="UP001204000">
    <property type="component" value="Unassembled WGS sequence"/>
</dbReference>
<proteinExistence type="predicted"/>
<feature type="transmembrane region" description="Helical" evidence="1">
    <location>
        <begin position="75"/>
        <end position="92"/>
    </location>
</feature>
<protein>
    <submittedName>
        <fullName evidence="2">Uncharacterized protein</fullName>
    </submittedName>
</protein>
<organism evidence="2 3">
    <name type="scientific">Corynebacterium stercoris</name>
    <dbReference type="NCBI Taxonomy" id="2943490"/>
    <lineage>
        <taxon>Bacteria</taxon>
        <taxon>Bacillati</taxon>
        <taxon>Actinomycetota</taxon>
        <taxon>Actinomycetes</taxon>
        <taxon>Mycobacteriales</taxon>
        <taxon>Corynebacteriaceae</taxon>
        <taxon>Corynebacterium</taxon>
    </lineage>
</organism>
<keyword evidence="1" id="KW-0812">Transmembrane</keyword>
<keyword evidence="1" id="KW-1133">Transmembrane helix</keyword>
<comment type="caution">
    <text evidence="2">The sequence shown here is derived from an EMBL/GenBank/DDBJ whole genome shotgun (WGS) entry which is preliminary data.</text>
</comment>
<dbReference type="EMBL" id="JAMFTQ010000002">
    <property type="protein sequence ID" value="MCP1387084.1"/>
    <property type="molecule type" value="Genomic_DNA"/>
</dbReference>
<evidence type="ECO:0000313" key="3">
    <source>
        <dbReference type="Proteomes" id="UP001204000"/>
    </source>
</evidence>
<evidence type="ECO:0000256" key="1">
    <source>
        <dbReference type="SAM" id="Phobius"/>
    </source>
</evidence>
<feature type="transmembrane region" description="Helical" evidence="1">
    <location>
        <begin position="12"/>
        <end position="33"/>
    </location>
</feature>
<reference evidence="2" key="1">
    <citation type="submission" date="2022-05" db="EMBL/GenBank/DDBJ databases">
        <title>Corynebacterium sp. TA-R-1 sp. nov., isolated from human feces.</title>
        <authorList>
            <person name="Shamsuzzaman M."/>
            <person name="Dahal R.H."/>
        </authorList>
    </citation>
    <scope>NUCLEOTIDE SEQUENCE</scope>
    <source>
        <strain evidence="2">TA-R-1</strain>
    </source>
</reference>
<accession>A0ABT1FZ92</accession>
<dbReference type="RefSeq" id="WP_253576061.1">
    <property type="nucleotide sequence ID" value="NZ_JAMFTQ010000002.1"/>
</dbReference>
<feature type="transmembrane region" description="Helical" evidence="1">
    <location>
        <begin position="104"/>
        <end position="126"/>
    </location>
</feature>
<evidence type="ECO:0000313" key="2">
    <source>
        <dbReference type="EMBL" id="MCP1387084.1"/>
    </source>
</evidence>
<keyword evidence="1" id="KW-0472">Membrane</keyword>